<name>A0A134A2M6_9FUSO</name>
<proteinExistence type="predicted"/>
<comment type="caution">
    <text evidence="1">The sequence shown here is derived from an EMBL/GenBank/DDBJ whole genome shotgun (WGS) entry which is preliminary data.</text>
</comment>
<dbReference type="EMBL" id="LSDD01000129">
    <property type="protein sequence ID" value="KXB61938.1"/>
    <property type="molecule type" value="Genomic_DNA"/>
</dbReference>
<protein>
    <submittedName>
        <fullName evidence="1">Uncharacterized protein</fullName>
    </submittedName>
</protein>
<feature type="non-terminal residue" evidence="1">
    <location>
        <position position="1"/>
    </location>
</feature>
<accession>A0A134A2M6</accession>
<dbReference type="AlphaFoldDB" id="A0A134A2M6"/>
<dbReference type="PATRIC" id="fig|157687.3.peg.1710"/>
<gene>
    <name evidence="1" type="ORF">HMPREF3180_01718</name>
</gene>
<organism evidence="1 2">
    <name type="scientific">Leptotrichia wadei</name>
    <dbReference type="NCBI Taxonomy" id="157687"/>
    <lineage>
        <taxon>Bacteria</taxon>
        <taxon>Fusobacteriati</taxon>
        <taxon>Fusobacteriota</taxon>
        <taxon>Fusobacteriia</taxon>
        <taxon>Fusobacteriales</taxon>
        <taxon>Leptotrichiaceae</taxon>
        <taxon>Leptotrichia</taxon>
    </lineage>
</organism>
<sequence>ESLRGAIEDYFEVKFNILFKIISFKKNISNIIYIIFILNIKYF</sequence>
<reference evidence="2" key="1">
    <citation type="submission" date="2016-01" db="EMBL/GenBank/DDBJ databases">
        <authorList>
            <person name="Mitreva M."/>
            <person name="Pepin K.H."/>
            <person name="Mihindukulasuriya K.A."/>
            <person name="Fulton R."/>
            <person name="Fronick C."/>
            <person name="O'Laughlin M."/>
            <person name="Miner T."/>
            <person name="Herter B."/>
            <person name="Rosa B.A."/>
            <person name="Cordes M."/>
            <person name="Tomlinson C."/>
            <person name="Wollam A."/>
            <person name="Palsikar V.B."/>
            <person name="Mardis E.R."/>
            <person name="Wilson R.K."/>
        </authorList>
    </citation>
    <scope>NUCLEOTIDE SEQUENCE [LARGE SCALE GENOMIC DNA]</scope>
    <source>
        <strain evidence="2">KA00185</strain>
    </source>
</reference>
<evidence type="ECO:0000313" key="2">
    <source>
        <dbReference type="Proteomes" id="UP000070483"/>
    </source>
</evidence>
<evidence type="ECO:0000313" key="1">
    <source>
        <dbReference type="EMBL" id="KXB61938.1"/>
    </source>
</evidence>
<keyword evidence="2" id="KW-1185">Reference proteome</keyword>
<dbReference type="Proteomes" id="UP000070483">
    <property type="component" value="Unassembled WGS sequence"/>
</dbReference>